<dbReference type="GO" id="GO:0006782">
    <property type="term" value="P:protoporphyrinogen IX biosynthetic process"/>
    <property type="evidence" value="ECO:0007669"/>
    <property type="project" value="UniProtKB-UniPathway"/>
</dbReference>
<keyword evidence="12 14" id="KW-0627">Porphyrin biosynthesis</keyword>
<dbReference type="EC" id="1.3.98.3" evidence="14"/>
<dbReference type="InterPro" id="IPR007197">
    <property type="entry name" value="rSAM"/>
</dbReference>
<comment type="catalytic activity">
    <reaction evidence="13 14">
        <text>coproporphyrinogen III + 2 S-adenosyl-L-methionine = protoporphyrinogen IX + 2 5'-deoxyadenosine + 2 L-methionine + 2 CO2</text>
        <dbReference type="Rhea" id="RHEA:15425"/>
        <dbReference type="ChEBI" id="CHEBI:16526"/>
        <dbReference type="ChEBI" id="CHEBI:17319"/>
        <dbReference type="ChEBI" id="CHEBI:57307"/>
        <dbReference type="ChEBI" id="CHEBI:57309"/>
        <dbReference type="ChEBI" id="CHEBI:57844"/>
        <dbReference type="ChEBI" id="CHEBI:59789"/>
        <dbReference type="EC" id="1.3.98.3"/>
    </reaction>
</comment>
<evidence type="ECO:0000313" key="18">
    <source>
        <dbReference type="EMBL" id="RPF72700.1"/>
    </source>
</evidence>
<evidence type="ECO:0000256" key="5">
    <source>
        <dbReference type="ARBA" id="ARBA00022485"/>
    </source>
</evidence>
<feature type="binding site" evidence="15">
    <location>
        <position position="163"/>
    </location>
    <ligand>
        <name>S-adenosyl-L-methionine</name>
        <dbReference type="ChEBI" id="CHEBI:59789"/>
        <label>2</label>
    </ligand>
</feature>
<organism evidence="18 19">
    <name type="scientific">Aurantiacibacter spongiae</name>
    <dbReference type="NCBI Taxonomy" id="2488860"/>
    <lineage>
        <taxon>Bacteria</taxon>
        <taxon>Pseudomonadati</taxon>
        <taxon>Pseudomonadota</taxon>
        <taxon>Alphaproteobacteria</taxon>
        <taxon>Sphingomonadales</taxon>
        <taxon>Erythrobacteraceae</taxon>
        <taxon>Aurantiacibacter</taxon>
    </lineage>
</organism>
<accession>A0A3N5CYF8</accession>
<dbReference type="PANTHER" id="PTHR13932:SF6">
    <property type="entry name" value="OXYGEN-INDEPENDENT COPROPORPHYRINOGEN III OXIDASE"/>
    <property type="match status" value="1"/>
</dbReference>
<dbReference type="Gene3D" id="3.20.20.70">
    <property type="entry name" value="Aldolase class I"/>
    <property type="match status" value="1"/>
</dbReference>
<dbReference type="PANTHER" id="PTHR13932">
    <property type="entry name" value="COPROPORPHYRINIGEN III OXIDASE"/>
    <property type="match status" value="1"/>
</dbReference>
<comment type="subcellular location">
    <subcellularLocation>
        <location evidence="1 14">Cytoplasm</location>
    </subcellularLocation>
</comment>
<dbReference type="InterPro" id="IPR034505">
    <property type="entry name" value="Coproporphyrinogen-III_oxidase"/>
</dbReference>
<dbReference type="SUPFAM" id="SSF102114">
    <property type="entry name" value="Radical SAM enzymes"/>
    <property type="match status" value="1"/>
</dbReference>
<feature type="binding site" evidence="16">
    <location>
        <position position="57"/>
    </location>
    <ligand>
        <name>[4Fe-4S] cluster</name>
        <dbReference type="ChEBI" id="CHEBI:49883"/>
        <note>4Fe-4S-S-AdoMet</note>
    </ligand>
</feature>
<evidence type="ECO:0000256" key="16">
    <source>
        <dbReference type="PIRSR" id="PIRSR000167-2"/>
    </source>
</evidence>
<evidence type="ECO:0000256" key="9">
    <source>
        <dbReference type="ARBA" id="ARBA00023002"/>
    </source>
</evidence>
<proteinExistence type="inferred from homology"/>
<dbReference type="UniPathway" id="UPA00251">
    <property type="reaction ID" value="UER00323"/>
</dbReference>
<evidence type="ECO:0000259" key="17">
    <source>
        <dbReference type="PROSITE" id="PS51918"/>
    </source>
</evidence>
<keyword evidence="7 14" id="KW-0949">S-adenosyl-L-methionine</keyword>
<evidence type="ECO:0000256" key="13">
    <source>
        <dbReference type="ARBA" id="ARBA00048321"/>
    </source>
</evidence>
<feature type="binding site" evidence="15">
    <location>
        <position position="47"/>
    </location>
    <ligand>
        <name>S-adenosyl-L-methionine</name>
        <dbReference type="ChEBI" id="CHEBI:59789"/>
        <label>1</label>
    </ligand>
</feature>
<dbReference type="GO" id="GO:0004109">
    <property type="term" value="F:coproporphyrinogen oxidase activity"/>
    <property type="evidence" value="ECO:0007669"/>
    <property type="project" value="InterPro"/>
</dbReference>
<dbReference type="GO" id="GO:0005737">
    <property type="term" value="C:cytoplasm"/>
    <property type="evidence" value="ECO:0007669"/>
    <property type="project" value="UniProtKB-SubCell"/>
</dbReference>
<feature type="binding site" evidence="15">
    <location>
        <position position="234"/>
    </location>
    <ligand>
        <name>S-adenosyl-L-methionine</name>
        <dbReference type="ChEBI" id="CHEBI:59789"/>
        <label>2</label>
    </ligand>
</feature>
<dbReference type="InterPro" id="IPR006638">
    <property type="entry name" value="Elp3/MiaA/NifB-like_rSAM"/>
</dbReference>
<dbReference type="Gene3D" id="1.10.10.920">
    <property type="match status" value="1"/>
</dbReference>
<feature type="binding site" evidence="15">
    <location>
        <position position="136"/>
    </location>
    <ligand>
        <name>S-adenosyl-L-methionine</name>
        <dbReference type="ChEBI" id="CHEBI:59789"/>
        <label>1</label>
    </ligand>
</feature>
<feature type="binding site" evidence="16">
    <location>
        <position position="60"/>
    </location>
    <ligand>
        <name>[4Fe-4S] cluster</name>
        <dbReference type="ChEBI" id="CHEBI:49883"/>
        <note>4Fe-4S-S-AdoMet</note>
    </ligand>
</feature>
<feature type="binding site" evidence="15">
    <location>
        <position position="200"/>
    </location>
    <ligand>
        <name>S-adenosyl-L-methionine</name>
        <dbReference type="ChEBI" id="CHEBI:59789"/>
        <label>2</label>
    </ligand>
</feature>
<evidence type="ECO:0000256" key="4">
    <source>
        <dbReference type="ARBA" id="ARBA00011245"/>
    </source>
</evidence>
<dbReference type="InterPro" id="IPR004558">
    <property type="entry name" value="Coprogen_oxidase_HemN"/>
</dbReference>
<dbReference type="EMBL" id="RPFZ01000001">
    <property type="protein sequence ID" value="RPF72700.1"/>
    <property type="molecule type" value="Genomic_DNA"/>
</dbReference>
<gene>
    <name evidence="18" type="ORF">EG799_05345</name>
</gene>
<evidence type="ECO:0000256" key="7">
    <source>
        <dbReference type="ARBA" id="ARBA00022691"/>
    </source>
</evidence>
<dbReference type="OrthoDB" id="9808022at2"/>
<evidence type="ECO:0000256" key="2">
    <source>
        <dbReference type="ARBA" id="ARBA00004785"/>
    </source>
</evidence>
<feature type="binding site" evidence="15">
    <location>
        <position position="175"/>
    </location>
    <ligand>
        <name>S-adenosyl-L-methionine</name>
        <dbReference type="ChEBI" id="CHEBI:59789"/>
        <label>2</label>
    </ligand>
</feature>
<evidence type="ECO:0000256" key="14">
    <source>
        <dbReference type="PIRNR" id="PIRNR000167"/>
    </source>
</evidence>
<keyword evidence="8 14" id="KW-0479">Metal-binding</keyword>
<sequence length="436" mass="47529">MWPYHPDLLETPVPRYTSYPTAAEFGPMPAARYAQALEGAQGDVSLYVHIPFCEQICFYCACNTGKAGKRQRLDAYLEALEDEIERVSDMLPVDAKVRRVAFGGGSPNALEPGQFLRLVDRLVSSFAIERTVFSIELDPRTFSPEWAEAIGSVGIERASLGVQTFAPRCQAAIGRVQSGALIERTVDLLRRHGVSSLNFDLMYGLPGQSHDDLRDSLTRSVDLGPDRIALFGYAHVPHLVPRQRVIDASALPGQAERFGMAWLGHEMLTGQGYDAIGFDHFAKPGDPVADACAKDALRRNFQGFTDDSAGIVIGFGGSAVSSFSDLLVQNEKNSGRYRMLVGQGRLATMTGVVRSVEDQIRGRMIEQLLCRGATDIGPIADDMLSDALVPFLDRGLVALNDDLLTVVPDGLPYARLVCALLDGHRPQSARRFSSAV</sequence>
<comment type="caution">
    <text evidence="18">The sequence shown here is derived from an EMBL/GenBank/DDBJ whole genome shotgun (WGS) entry which is preliminary data.</text>
</comment>
<feature type="binding site" evidence="15">
    <location>
        <position position="104"/>
    </location>
    <ligand>
        <name>S-adenosyl-L-methionine</name>
        <dbReference type="ChEBI" id="CHEBI:59789"/>
        <label>1</label>
    </ligand>
</feature>
<comment type="pathway">
    <text evidence="2 14">Porphyrin-containing compound metabolism; protoporphyrin-IX biosynthesis; protoporphyrinogen-IX from coproporphyrinogen-III (AdoMet route): step 1/1.</text>
</comment>
<dbReference type="GO" id="GO:0046872">
    <property type="term" value="F:metal ion binding"/>
    <property type="evidence" value="ECO:0007669"/>
    <property type="project" value="UniProtKB-KW"/>
</dbReference>
<dbReference type="SFLD" id="SFLDG01065">
    <property type="entry name" value="anaerobic_coproporphyrinogen-I"/>
    <property type="match status" value="1"/>
</dbReference>
<comment type="cofactor">
    <cofactor evidence="14 16">
        <name>[4Fe-4S] cluster</name>
        <dbReference type="ChEBI" id="CHEBI:49883"/>
    </cofactor>
    <text evidence="14 16">Binds 1 [4Fe-4S] cluster. The cluster is coordinated with 3 cysteines and an exchangeable S-adenosyl-L-methionine.</text>
</comment>
<evidence type="ECO:0000256" key="11">
    <source>
        <dbReference type="ARBA" id="ARBA00023014"/>
    </source>
</evidence>
<keyword evidence="9 14" id="KW-0560">Oxidoreductase</keyword>
<dbReference type="InterPro" id="IPR058240">
    <property type="entry name" value="rSAM_sf"/>
</dbReference>
<feature type="domain" description="Radical SAM core" evidence="17">
    <location>
        <begin position="38"/>
        <end position="271"/>
    </location>
</feature>
<name>A0A3N5CYF8_9SPHN</name>
<dbReference type="GO" id="GO:0051989">
    <property type="term" value="F:coproporphyrinogen dehydrogenase activity"/>
    <property type="evidence" value="ECO:0007669"/>
    <property type="project" value="UniProtKB-EC"/>
</dbReference>
<dbReference type="SFLD" id="SFLDS00029">
    <property type="entry name" value="Radical_SAM"/>
    <property type="match status" value="1"/>
</dbReference>
<evidence type="ECO:0000256" key="8">
    <source>
        <dbReference type="ARBA" id="ARBA00022723"/>
    </source>
</evidence>
<dbReference type="GO" id="GO:0051539">
    <property type="term" value="F:4 iron, 4 sulfur cluster binding"/>
    <property type="evidence" value="ECO:0007669"/>
    <property type="project" value="UniProtKB-KW"/>
</dbReference>
<protein>
    <recommendedName>
        <fullName evidence="14">Coproporphyrinogen-III oxidase</fullName>
        <ecNumber evidence="14">1.3.98.3</ecNumber>
    </recommendedName>
</protein>
<evidence type="ECO:0000313" key="19">
    <source>
        <dbReference type="Proteomes" id="UP000275232"/>
    </source>
</evidence>
<evidence type="ECO:0000256" key="3">
    <source>
        <dbReference type="ARBA" id="ARBA00005493"/>
    </source>
</evidence>
<keyword evidence="6 14" id="KW-0963">Cytoplasm</keyword>
<dbReference type="InterPro" id="IPR013785">
    <property type="entry name" value="Aldolase_TIM"/>
</dbReference>
<dbReference type="PROSITE" id="PS51918">
    <property type="entry name" value="RADICAL_SAM"/>
    <property type="match status" value="1"/>
</dbReference>
<dbReference type="AlphaFoldDB" id="A0A3N5CYF8"/>
<dbReference type="PIRSF" id="PIRSF000167">
    <property type="entry name" value="HemN"/>
    <property type="match status" value="1"/>
</dbReference>
<keyword evidence="11 14" id="KW-0411">Iron-sulfur</keyword>
<evidence type="ECO:0000256" key="12">
    <source>
        <dbReference type="ARBA" id="ARBA00023244"/>
    </source>
</evidence>
<keyword evidence="5 14" id="KW-0004">4Fe-4S</keyword>
<evidence type="ECO:0000256" key="10">
    <source>
        <dbReference type="ARBA" id="ARBA00023004"/>
    </source>
</evidence>
<keyword evidence="19" id="KW-1185">Reference proteome</keyword>
<dbReference type="Pfam" id="PF04055">
    <property type="entry name" value="Radical_SAM"/>
    <property type="match status" value="1"/>
</dbReference>
<dbReference type="CDD" id="cd01335">
    <property type="entry name" value="Radical_SAM"/>
    <property type="match status" value="1"/>
</dbReference>
<comment type="subunit">
    <text evidence="4">Monomer.</text>
</comment>
<evidence type="ECO:0000256" key="6">
    <source>
        <dbReference type="ARBA" id="ARBA00022490"/>
    </source>
</evidence>
<evidence type="ECO:0000256" key="1">
    <source>
        <dbReference type="ARBA" id="ARBA00004496"/>
    </source>
</evidence>
<feature type="binding site" evidence="15">
    <location>
        <begin position="59"/>
        <end position="61"/>
    </location>
    <ligand>
        <name>S-adenosyl-L-methionine</name>
        <dbReference type="ChEBI" id="CHEBI:59789"/>
        <label>2</label>
    </ligand>
</feature>
<dbReference type="Proteomes" id="UP000275232">
    <property type="component" value="Unassembled WGS sequence"/>
</dbReference>
<evidence type="ECO:0000256" key="15">
    <source>
        <dbReference type="PIRSR" id="PIRSR000167-1"/>
    </source>
</evidence>
<feature type="binding site" evidence="16">
    <location>
        <position position="53"/>
    </location>
    <ligand>
        <name>[4Fe-4S] cluster</name>
        <dbReference type="ChEBI" id="CHEBI:49883"/>
        <note>4Fe-4S-S-AdoMet</note>
    </ligand>
</feature>
<dbReference type="SMART" id="SM00729">
    <property type="entry name" value="Elp3"/>
    <property type="match status" value="1"/>
</dbReference>
<comment type="similarity">
    <text evidence="3 14">Belongs to the anaerobic coproporphyrinogen-III oxidase family.</text>
</comment>
<reference evidence="18 19" key="1">
    <citation type="submission" date="2018-11" db="EMBL/GenBank/DDBJ databases">
        <title>Erythrobacter spongiae sp. nov., isolated from a marine sponge.</title>
        <authorList>
            <person name="Zhuang L."/>
            <person name="Luo L."/>
        </authorList>
    </citation>
    <scope>NUCLEOTIDE SEQUENCE [LARGE SCALE GENOMIC DNA]</scope>
    <source>
        <strain evidence="18 19">HN-E23</strain>
    </source>
</reference>
<keyword evidence="10 14" id="KW-0408">Iron</keyword>